<gene>
    <name evidence="1" type="primary">RIM13_2</name>
    <name evidence="1" type="ORF">AAF712_000276</name>
</gene>
<dbReference type="GO" id="GO:0006508">
    <property type="term" value="P:proteolysis"/>
    <property type="evidence" value="ECO:0007669"/>
    <property type="project" value="UniProtKB-KW"/>
</dbReference>
<keyword evidence="1" id="KW-0378">Hydrolase</keyword>
<keyword evidence="2" id="KW-1185">Reference proteome</keyword>
<reference evidence="1 2" key="1">
    <citation type="submission" date="2024-05" db="EMBL/GenBank/DDBJ databases">
        <title>A draft genome resource for the thread blight pathogen Marasmius tenuissimus strain MS-2.</title>
        <authorList>
            <person name="Yulfo-Soto G.E."/>
            <person name="Baruah I.K."/>
            <person name="Amoako-Attah I."/>
            <person name="Bukari Y."/>
            <person name="Meinhardt L.W."/>
            <person name="Bailey B.A."/>
            <person name="Cohen S.P."/>
        </authorList>
    </citation>
    <scope>NUCLEOTIDE SEQUENCE [LARGE SCALE GENOMIC DNA]</scope>
    <source>
        <strain evidence="1 2">MS-2</strain>
    </source>
</reference>
<organism evidence="1 2">
    <name type="scientific">Marasmius tenuissimus</name>
    <dbReference type="NCBI Taxonomy" id="585030"/>
    <lineage>
        <taxon>Eukaryota</taxon>
        <taxon>Fungi</taxon>
        <taxon>Dikarya</taxon>
        <taxon>Basidiomycota</taxon>
        <taxon>Agaricomycotina</taxon>
        <taxon>Agaricomycetes</taxon>
        <taxon>Agaricomycetidae</taxon>
        <taxon>Agaricales</taxon>
        <taxon>Marasmiineae</taxon>
        <taxon>Marasmiaceae</taxon>
        <taxon>Marasmius</taxon>
    </lineage>
</organism>
<name>A0ABR3AHN4_9AGAR</name>
<keyword evidence="1" id="KW-0645">Protease</keyword>
<proteinExistence type="predicted"/>
<accession>A0ABR3AHN4</accession>
<dbReference type="GO" id="GO:0008233">
    <property type="term" value="F:peptidase activity"/>
    <property type="evidence" value="ECO:0007669"/>
    <property type="project" value="UniProtKB-KW"/>
</dbReference>
<dbReference type="Proteomes" id="UP001437256">
    <property type="component" value="Unassembled WGS sequence"/>
</dbReference>
<evidence type="ECO:0000313" key="1">
    <source>
        <dbReference type="EMBL" id="KAL0072513.1"/>
    </source>
</evidence>
<comment type="caution">
    <text evidence="1">The sequence shown here is derived from an EMBL/GenBank/DDBJ whole genome shotgun (WGS) entry which is preliminary data.</text>
</comment>
<dbReference type="EMBL" id="JBBXMP010000001">
    <property type="protein sequence ID" value="KAL0072513.1"/>
    <property type="molecule type" value="Genomic_DNA"/>
</dbReference>
<protein>
    <submittedName>
        <fullName evidence="1">Cysteine protease</fullName>
    </submittedName>
</protein>
<sequence length="74" mass="8377">MEVRATITSKSGQDEEILVLLSRHILDTRKTSDYMALKVQLEDDEVDILAENHHSSHAISTKVRLFPLDQATSE</sequence>
<evidence type="ECO:0000313" key="2">
    <source>
        <dbReference type="Proteomes" id="UP001437256"/>
    </source>
</evidence>